<dbReference type="PANTHER" id="PTHR11388">
    <property type="entry name" value="ORGANIC ANION TRANSPORTER"/>
    <property type="match status" value="1"/>
</dbReference>
<keyword evidence="8" id="KW-0813">Transport</keyword>
<keyword evidence="3" id="KW-1003">Cell membrane</keyword>
<evidence type="ECO:0000256" key="4">
    <source>
        <dbReference type="ARBA" id="ARBA00022692"/>
    </source>
</evidence>
<keyword evidence="10" id="KW-1185">Reference proteome</keyword>
<comment type="similarity">
    <text evidence="2 8">Belongs to the organo anion transporter (TC 2.A.60) family.</text>
</comment>
<dbReference type="GO" id="GO:0015347">
    <property type="term" value="F:sodium-independent organic anion transmembrane transporter activity"/>
    <property type="evidence" value="ECO:0000318"/>
    <property type="project" value="GO_Central"/>
</dbReference>
<keyword evidence="7" id="KW-1015">Disulfide bond</keyword>
<dbReference type="Pfam" id="PF07648">
    <property type="entry name" value="Kazal_2"/>
    <property type="match status" value="1"/>
</dbReference>
<evidence type="ECO:0000313" key="10">
    <source>
        <dbReference type="Proteomes" id="UP000001554"/>
    </source>
</evidence>
<evidence type="ECO:0000256" key="1">
    <source>
        <dbReference type="ARBA" id="ARBA00004651"/>
    </source>
</evidence>
<feature type="transmembrane region" description="Helical" evidence="8">
    <location>
        <begin position="612"/>
        <end position="637"/>
    </location>
</feature>
<protein>
    <recommendedName>
        <fullName evidence="8">Solute carrier organic anion transporter family member</fullName>
    </recommendedName>
</protein>
<gene>
    <name evidence="11" type="primary">LOC118406419</name>
</gene>
<comment type="caution">
    <text evidence="8">Lacks conserved residue(s) required for the propagation of feature annotation.</text>
</comment>
<dbReference type="SUPFAM" id="SSF100895">
    <property type="entry name" value="Kazal-type serine protease inhibitors"/>
    <property type="match status" value="1"/>
</dbReference>
<evidence type="ECO:0000256" key="8">
    <source>
        <dbReference type="RuleBase" id="RU362056"/>
    </source>
</evidence>
<keyword evidence="8" id="KW-0406">Ion transport</keyword>
<dbReference type="RefSeq" id="XP_035662353.1">
    <property type="nucleotide sequence ID" value="XM_035806460.1"/>
</dbReference>
<reference evidence="11" key="2">
    <citation type="submission" date="2025-08" db="UniProtKB">
        <authorList>
            <consortium name="RefSeq"/>
        </authorList>
    </citation>
    <scope>IDENTIFICATION</scope>
    <source>
        <strain evidence="11">S238N-H82</strain>
        <tissue evidence="11">Testes</tissue>
    </source>
</reference>
<feature type="transmembrane region" description="Helical" evidence="8">
    <location>
        <begin position="439"/>
        <end position="461"/>
    </location>
</feature>
<feature type="transmembrane region" description="Helical" evidence="8">
    <location>
        <begin position="658"/>
        <end position="680"/>
    </location>
</feature>
<feature type="transmembrane region" description="Helical" evidence="8">
    <location>
        <begin position="322"/>
        <end position="344"/>
    </location>
</feature>
<dbReference type="InterPro" id="IPR004156">
    <property type="entry name" value="OATP"/>
</dbReference>
<evidence type="ECO:0000313" key="11">
    <source>
        <dbReference type="RefSeq" id="XP_035662353.1"/>
    </source>
</evidence>
<dbReference type="GO" id="GO:0006811">
    <property type="term" value="P:monoatomic ion transport"/>
    <property type="evidence" value="ECO:0007669"/>
    <property type="project" value="UniProtKB-KW"/>
</dbReference>
<keyword evidence="6 8" id="KW-0472">Membrane</keyword>
<evidence type="ECO:0000256" key="2">
    <source>
        <dbReference type="ARBA" id="ARBA00009657"/>
    </source>
</evidence>
<feature type="transmembrane region" description="Helical" evidence="8">
    <location>
        <begin position="468"/>
        <end position="490"/>
    </location>
</feature>
<dbReference type="GO" id="GO:0043252">
    <property type="term" value="P:sodium-independent organic anion transport"/>
    <property type="evidence" value="ECO:0000318"/>
    <property type="project" value="GO_Central"/>
</dbReference>
<feature type="domain" description="Kazal-like" evidence="9">
    <location>
        <begin position="522"/>
        <end position="579"/>
    </location>
</feature>
<dbReference type="SUPFAM" id="SSF103473">
    <property type="entry name" value="MFS general substrate transporter"/>
    <property type="match status" value="1"/>
</dbReference>
<feature type="transmembrane region" description="Helical" evidence="8">
    <location>
        <begin position="69"/>
        <end position="88"/>
    </location>
</feature>
<dbReference type="AlphaFoldDB" id="A0A9J7KJV1"/>
<dbReference type="CDD" id="cd17336">
    <property type="entry name" value="MFS_SLCO_OATP"/>
    <property type="match status" value="1"/>
</dbReference>
<evidence type="ECO:0000256" key="7">
    <source>
        <dbReference type="ARBA" id="ARBA00023157"/>
    </source>
</evidence>
<keyword evidence="5 8" id="KW-1133">Transmembrane helix</keyword>
<sequence length="735" mass="81869">MTSFMERNSSLYRGELDSEDDFGIPPSPDGRRLTLDYAEDPEEEFKLHENRCGCCQCTPDCCQCFANPALFSVVWTFAITLCNLWLGYTQGILTTVEKVFDLESKLSGFIYGSNDLGFVSMILLVSYFGGKPNAHRPKMIAIGIIIMALSCFFFALPHFGTGGERYWYKIQLKERTSGISSLLCRAAKQSNETVEMECDARQRLKSGGWVITMVIAQFISGMGEAPLLPLGTTYLDDHVSKLNSVLYIGLSLILPNTGQPLGLLLSSYTLRYHVNWPFADSTRVGKANSVSSSYTLRYHVNWPFADSTRVGIDYEDPRWIGAWWLGFVPIGLAFLLTAVPMMCFPRKMRHTHTEEVVFKEPDEDDPLEDIENVEGQLIKFDDIPGLKRLMRNLMTNMVYITLVLAAACVLSIGNGFVTFLPKYISVQFGLSTSAAARLLGFTVLPAAMLGTVASTVVMRVWHISDRGMVLLCAAISFVLCLLTIPAMGLFCDQQPFAGLTTSYHGKWHRPRFNFLNFHTYAPLIEDECNQACHCLDEEFAPVCGANDVTYFSPCYAGCKDRTKVSNTSELEIFVYSHCACVHHGVIPLEGRRYSGSYAESNQCPDEDCTSDVFLVFLLFITAFIMTFFVTPFMIAILRSVGTNEGPMAFGAAGFFGRILGGLLAPVIFGAVIDVSCIIFAKRCGRTEGECLLYDVDANRYLTIGLTGIYFWISFMLLSAGWVVFERGRGNSSKYK</sequence>
<comment type="subcellular location">
    <subcellularLocation>
        <location evidence="1 8">Cell membrane</location>
        <topology evidence="1 8">Multi-pass membrane protein</topology>
    </subcellularLocation>
</comment>
<dbReference type="Pfam" id="PF03137">
    <property type="entry name" value="OATP"/>
    <property type="match status" value="1"/>
</dbReference>
<feature type="transmembrane region" description="Helical" evidence="8">
    <location>
        <begin position="397"/>
        <end position="419"/>
    </location>
</feature>
<feature type="transmembrane region" description="Helical" evidence="8">
    <location>
        <begin position="140"/>
        <end position="159"/>
    </location>
</feature>
<organism evidence="10 11">
    <name type="scientific">Branchiostoma floridae</name>
    <name type="common">Florida lancelet</name>
    <name type="synonym">Amphioxus</name>
    <dbReference type="NCBI Taxonomy" id="7739"/>
    <lineage>
        <taxon>Eukaryota</taxon>
        <taxon>Metazoa</taxon>
        <taxon>Chordata</taxon>
        <taxon>Cephalochordata</taxon>
        <taxon>Leptocardii</taxon>
        <taxon>Amphioxiformes</taxon>
        <taxon>Branchiostomatidae</taxon>
        <taxon>Branchiostoma</taxon>
    </lineage>
</organism>
<evidence type="ECO:0000256" key="3">
    <source>
        <dbReference type="ARBA" id="ARBA00022475"/>
    </source>
</evidence>
<dbReference type="InterPro" id="IPR036058">
    <property type="entry name" value="Kazal_dom_sf"/>
</dbReference>
<evidence type="ECO:0000256" key="5">
    <source>
        <dbReference type="ARBA" id="ARBA00022989"/>
    </source>
</evidence>
<dbReference type="KEGG" id="bfo:118406419"/>
<dbReference type="OMA" id="MERWDNE"/>
<dbReference type="Gene3D" id="1.20.1250.20">
    <property type="entry name" value="MFS general substrate transporter like domains"/>
    <property type="match status" value="1"/>
</dbReference>
<evidence type="ECO:0000256" key="6">
    <source>
        <dbReference type="ARBA" id="ARBA00023136"/>
    </source>
</evidence>
<keyword evidence="4 8" id="KW-0812">Transmembrane</keyword>
<feature type="transmembrane region" description="Helical" evidence="8">
    <location>
        <begin position="108"/>
        <end position="128"/>
    </location>
</feature>
<dbReference type="PROSITE" id="PS51465">
    <property type="entry name" value="KAZAL_2"/>
    <property type="match status" value="1"/>
</dbReference>
<dbReference type="GO" id="GO:0016323">
    <property type="term" value="C:basolateral plasma membrane"/>
    <property type="evidence" value="ECO:0000318"/>
    <property type="project" value="GO_Central"/>
</dbReference>
<dbReference type="OrthoDB" id="5062115at2759"/>
<dbReference type="PANTHER" id="PTHR11388:SF142">
    <property type="entry name" value="SOLUTE CARRIER ORGANIC ANION TRANSPORTER FAMILY MEMBER 5A1"/>
    <property type="match status" value="1"/>
</dbReference>
<dbReference type="NCBIfam" id="TIGR00805">
    <property type="entry name" value="oat"/>
    <property type="match status" value="1"/>
</dbReference>
<dbReference type="Proteomes" id="UP000001554">
    <property type="component" value="Chromosome 19"/>
</dbReference>
<evidence type="ECO:0000259" key="9">
    <source>
        <dbReference type="PROSITE" id="PS51465"/>
    </source>
</evidence>
<dbReference type="InterPro" id="IPR036259">
    <property type="entry name" value="MFS_trans_sf"/>
</dbReference>
<name>A0A9J7KJV1_BRAFL</name>
<proteinExistence type="inferred from homology"/>
<dbReference type="GeneID" id="118406419"/>
<feature type="transmembrane region" description="Helical" evidence="8">
    <location>
        <begin position="700"/>
        <end position="724"/>
    </location>
</feature>
<reference evidence="10" key="1">
    <citation type="journal article" date="2020" name="Nat. Ecol. Evol.">
        <title>Deeply conserved synteny resolves early events in vertebrate evolution.</title>
        <authorList>
            <person name="Simakov O."/>
            <person name="Marletaz F."/>
            <person name="Yue J.X."/>
            <person name="O'Connell B."/>
            <person name="Jenkins J."/>
            <person name="Brandt A."/>
            <person name="Calef R."/>
            <person name="Tung C.H."/>
            <person name="Huang T.K."/>
            <person name="Schmutz J."/>
            <person name="Satoh N."/>
            <person name="Yu J.K."/>
            <person name="Putnam N.H."/>
            <person name="Green R.E."/>
            <person name="Rokhsar D.S."/>
        </authorList>
    </citation>
    <scope>NUCLEOTIDE SEQUENCE [LARGE SCALE GENOMIC DNA]</scope>
    <source>
        <strain evidence="10">S238N-H82</strain>
    </source>
</reference>
<accession>A0A9J7KJV1</accession>
<dbReference type="InterPro" id="IPR002350">
    <property type="entry name" value="Kazal_dom"/>
</dbReference>